<sequence length="257" mass="28459">MLRRSVAWENLVRTVITLCSLDLSASMSLSTVRQLKYMSPDEVIRASKNLANALKDGQNTTITHECLRSDCRLRKDPLTLAVIGEPSSENSELAVAWLTADIQRALQDGEVYAAGEDADAIAISFGPNNDLGDHPAWTEFFARLSPEASKWWTEYFTVQYSSLTNEAYGAGQQRKSWHIQVLGVRPDAQAKGLGTALVRALQQRAKADNADLYLQTATTPGFYEKLGFEVAGSTVLEAPLTGQFTYWAYRWRANSDS</sequence>
<proteinExistence type="predicted"/>
<name>A0A0C3BIJ9_PILCF</name>
<dbReference type="InterPro" id="IPR016181">
    <property type="entry name" value="Acyl_CoA_acyltransferase"/>
</dbReference>
<dbReference type="Pfam" id="PF13508">
    <property type="entry name" value="Acetyltransf_7"/>
    <property type="match status" value="1"/>
</dbReference>
<evidence type="ECO:0000313" key="2">
    <source>
        <dbReference type="EMBL" id="KIM86128.1"/>
    </source>
</evidence>
<evidence type="ECO:0000313" key="3">
    <source>
        <dbReference type="Proteomes" id="UP000054166"/>
    </source>
</evidence>
<dbReference type="HOGENOM" id="CLU_1082252_0_0_1"/>
<evidence type="ECO:0000259" key="1">
    <source>
        <dbReference type="PROSITE" id="PS51186"/>
    </source>
</evidence>
<dbReference type="EMBL" id="KN832983">
    <property type="protein sequence ID" value="KIM86128.1"/>
    <property type="molecule type" value="Genomic_DNA"/>
</dbReference>
<dbReference type="GO" id="GO:0016747">
    <property type="term" value="F:acyltransferase activity, transferring groups other than amino-acyl groups"/>
    <property type="evidence" value="ECO:0007669"/>
    <property type="project" value="InterPro"/>
</dbReference>
<protein>
    <recommendedName>
        <fullName evidence="1">N-acetyltransferase domain-containing protein</fullName>
    </recommendedName>
</protein>
<dbReference type="SUPFAM" id="SSF55729">
    <property type="entry name" value="Acyl-CoA N-acyltransferases (Nat)"/>
    <property type="match status" value="1"/>
</dbReference>
<dbReference type="PANTHER" id="PTHR42791:SF1">
    <property type="entry name" value="N-ACETYLTRANSFERASE DOMAIN-CONTAINING PROTEIN"/>
    <property type="match status" value="1"/>
</dbReference>
<dbReference type="CDD" id="cd04301">
    <property type="entry name" value="NAT_SF"/>
    <property type="match status" value="1"/>
</dbReference>
<dbReference type="Proteomes" id="UP000054166">
    <property type="component" value="Unassembled WGS sequence"/>
</dbReference>
<dbReference type="InterPro" id="IPR052523">
    <property type="entry name" value="Trichothecene_AcTrans"/>
</dbReference>
<reference evidence="3" key="2">
    <citation type="submission" date="2015-01" db="EMBL/GenBank/DDBJ databases">
        <title>Evolutionary Origins and Diversification of the Mycorrhizal Mutualists.</title>
        <authorList>
            <consortium name="DOE Joint Genome Institute"/>
            <consortium name="Mycorrhizal Genomics Consortium"/>
            <person name="Kohler A."/>
            <person name="Kuo A."/>
            <person name="Nagy L.G."/>
            <person name="Floudas D."/>
            <person name="Copeland A."/>
            <person name="Barry K.W."/>
            <person name="Cichocki N."/>
            <person name="Veneault-Fourrey C."/>
            <person name="LaButti K."/>
            <person name="Lindquist E.A."/>
            <person name="Lipzen A."/>
            <person name="Lundell T."/>
            <person name="Morin E."/>
            <person name="Murat C."/>
            <person name="Riley R."/>
            <person name="Ohm R."/>
            <person name="Sun H."/>
            <person name="Tunlid A."/>
            <person name="Henrissat B."/>
            <person name="Grigoriev I.V."/>
            <person name="Hibbett D.S."/>
            <person name="Martin F."/>
        </authorList>
    </citation>
    <scope>NUCLEOTIDE SEQUENCE [LARGE SCALE GENOMIC DNA]</scope>
    <source>
        <strain evidence="3">F 1598</strain>
    </source>
</reference>
<organism evidence="2 3">
    <name type="scientific">Piloderma croceum (strain F 1598)</name>
    <dbReference type="NCBI Taxonomy" id="765440"/>
    <lineage>
        <taxon>Eukaryota</taxon>
        <taxon>Fungi</taxon>
        <taxon>Dikarya</taxon>
        <taxon>Basidiomycota</taxon>
        <taxon>Agaricomycotina</taxon>
        <taxon>Agaricomycetes</taxon>
        <taxon>Agaricomycetidae</taxon>
        <taxon>Atheliales</taxon>
        <taxon>Atheliaceae</taxon>
        <taxon>Piloderma</taxon>
    </lineage>
</organism>
<dbReference type="OrthoDB" id="61113at2759"/>
<feature type="domain" description="N-acetyltransferase" evidence="1">
    <location>
        <begin position="110"/>
        <end position="252"/>
    </location>
</feature>
<accession>A0A0C3BIJ9</accession>
<dbReference type="InterPro" id="IPR000182">
    <property type="entry name" value="GNAT_dom"/>
</dbReference>
<reference evidence="2 3" key="1">
    <citation type="submission" date="2014-04" db="EMBL/GenBank/DDBJ databases">
        <authorList>
            <consortium name="DOE Joint Genome Institute"/>
            <person name="Kuo A."/>
            <person name="Tarkka M."/>
            <person name="Buscot F."/>
            <person name="Kohler A."/>
            <person name="Nagy L.G."/>
            <person name="Floudas D."/>
            <person name="Copeland A."/>
            <person name="Barry K.W."/>
            <person name="Cichocki N."/>
            <person name="Veneault-Fourrey C."/>
            <person name="LaButti K."/>
            <person name="Lindquist E.A."/>
            <person name="Lipzen A."/>
            <person name="Lundell T."/>
            <person name="Morin E."/>
            <person name="Murat C."/>
            <person name="Sun H."/>
            <person name="Tunlid A."/>
            <person name="Henrissat B."/>
            <person name="Grigoriev I.V."/>
            <person name="Hibbett D.S."/>
            <person name="Martin F."/>
            <person name="Nordberg H.P."/>
            <person name="Cantor M.N."/>
            <person name="Hua S.X."/>
        </authorList>
    </citation>
    <scope>NUCLEOTIDE SEQUENCE [LARGE SCALE GENOMIC DNA]</scope>
    <source>
        <strain evidence="2 3">F 1598</strain>
    </source>
</reference>
<gene>
    <name evidence="2" type="ORF">PILCRDRAFT_334368</name>
</gene>
<dbReference type="InParanoid" id="A0A0C3BIJ9"/>
<dbReference type="PROSITE" id="PS51186">
    <property type="entry name" value="GNAT"/>
    <property type="match status" value="1"/>
</dbReference>
<dbReference type="AlphaFoldDB" id="A0A0C3BIJ9"/>
<keyword evidence="3" id="KW-1185">Reference proteome</keyword>
<dbReference type="Gene3D" id="3.40.630.30">
    <property type="match status" value="1"/>
</dbReference>
<dbReference type="PANTHER" id="PTHR42791">
    <property type="entry name" value="GNAT FAMILY ACETYLTRANSFERASE"/>
    <property type="match status" value="1"/>
</dbReference>